<dbReference type="EMBL" id="BPVZ01000038">
    <property type="protein sequence ID" value="GKV13478.1"/>
    <property type="molecule type" value="Genomic_DNA"/>
</dbReference>
<sequence length="59" mass="6727">MTPNPLLLDPQRWTAMTKMSSFWAGFNRRLSRSSSRKLAVPSFNLDKTEVTFGIIHSLS</sequence>
<protein>
    <submittedName>
        <fullName evidence="1">Uncharacterized protein</fullName>
    </submittedName>
</protein>
<reference evidence="1 2" key="1">
    <citation type="journal article" date="2021" name="Commun. Biol.">
        <title>The genome of Shorea leprosula (Dipterocarpaceae) highlights the ecological relevance of drought in aseasonal tropical rainforests.</title>
        <authorList>
            <person name="Ng K.K.S."/>
            <person name="Kobayashi M.J."/>
            <person name="Fawcett J.A."/>
            <person name="Hatakeyama M."/>
            <person name="Paape T."/>
            <person name="Ng C.H."/>
            <person name="Ang C.C."/>
            <person name="Tnah L.H."/>
            <person name="Lee C.T."/>
            <person name="Nishiyama T."/>
            <person name="Sese J."/>
            <person name="O'Brien M.J."/>
            <person name="Copetti D."/>
            <person name="Mohd Noor M.I."/>
            <person name="Ong R.C."/>
            <person name="Putra M."/>
            <person name="Sireger I.Z."/>
            <person name="Indrioko S."/>
            <person name="Kosugi Y."/>
            <person name="Izuno A."/>
            <person name="Isagi Y."/>
            <person name="Lee S.L."/>
            <person name="Shimizu K.K."/>
        </authorList>
    </citation>
    <scope>NUCLEOTIDE SEQUENCE [LARGE SCALE GENOMIC DNA]</scope>
    <source>
        <strain evidence="1">214</strain>
    </source>
</reference>
<dbReference type="AlphaFoldDB" id="A0AAV5JFU2"/>
<comment type="caution">
    <text evidence="1">The sequence shown here is derived from an EMBL/GenBank/DDBJ whole genome shotgun (WGS) entry which is preliminary data.</text>
</comment>
<proteinExistence type="predicted"/>
<keyword evidence="2" id="KW-1185">Reference proteome</keyword>
<evidence type="ECO:0000313" key="1">
    <source>
        <dbReference type="EMBL" id="GKV13478.1"/>
    </source>
</evidence>
<accession>A0AAV5JFU2</accession>
<evidence type="ECO:0000313" key="2">
    <source>
        <dbReference type="Proteomes" id="UP001054252"/>
    </source>
</evidence>
<dbReference type="Proteomes" id="UP001054252">
    <property type="component" value="Unassembled WGS sequence"/>
</dbReference>
<organism evidence="1 2">
    <name type="scientific">Rubroshorea leprosula</name>
    <dbReference type="NCBI Taxonomy" id="152421"/>
    <lineage>
        <taxon>Eukaryota</taxon>
        <taxon>Viridiplantae</taxon>
        <taxon>Streptophyta</taxon>
        <taxon>Embryophyta</taxon>
        <taxon>Tracheophyta</taxon>
        <taxon>Spermatophyta</taxon>
        <taxon>Magnoliopsida</taxon>
        <taxon>eudicotyledons</taxon>
        <taxon>Gunneridae</taxon>
        <taxon>Pentapetalae</taxon>
        <taxon>rosids</taxon>
        <taxon>malvids</taxon>
        <taxon>Malvales</taxon>
        <taxon>Dipterocarpaceae</taxon>
        <taxon>Rubroshorea</taxon>
    </lineage>
</organism>
<gene>
    <name evidence="1" type="ORF">SLEP1_g24480</name>
</gene>
<name>A0AAV5JFU2_9ROSI</name>